<name>A0A2H3BNH4_9AGAR</name>
<reference evidence="2" key="1">
    <citation type="journal article" date="2017" name="Nat. Ecol. Evol.">
        <title>Genome expansion and lineage-specific genetic innovations in the forest pathogenic fungi Armillaria.</title>
        <authorList>
            <person name="Sipos G."/>
            <person name="Prasanna A.N."/>
            <person name="Walter M.C."/>
            <person name="O'Connor E."/>
            <person name="Balint B."/>
            <person name="Krizsan K."/>
            <person name="Kiss B."/>
            <person name="Hess J."/>
            <person name="Varga T."/>
            <person name="Slot J."/>
            <person name="Riley R."/>
            <person name="Boka B."/>
            <person name="Rigling D."/>
            <person name="Barry K."/>
            <person name="Lee J."/>
            <person name="Mihaltcheva S."/>
            <person name="LaButti K."/>
            <person name="Lipzen A."/>
            <person name="Waldron R."/>
            <person name="Moloney N.M."/>
            <person name="Sperisen C."/>
            <person name="Kredics L."/>
            <person name="Vagvoelgyi C."/>
            <person name="Patrignani A."/>
            <person name="Fitzpatrick D."/>
            <person name="Nagy I."/>
            <person name="Doyle S."/>
            <person name="Anderson J.B."/>
            <person name="Grigoriev I.V."/>
            <person name="Gueldener U."/>
            <person name="Muensterkoetter M."/>
            <person name="Nagy L.G."/>
        </authorList>
    </citation>
    <scope>NUCLEOTIDE SEQUENCE [LARGE SCALE GENOMIC DNA]</scope>
    <source>
        <strain evidence="2">28-4</strain>
    </source>
</reference>
<evidence type="ECO:0000313" key="2">
    <source>
        <dbReference type="Proteomes" id="UP000218334"/>
    </source>
</evidence>
<sequence length="125" mass="14340">MPLIFGRFDGRPSTSDSVWRLFVACDTTIEEPRVVTRSMQSPREASRRNSFYGQWRFGIFLQVFIIFSQARYSSRMSEPGGRRARTQGGIVTASVRRDRIPDPHLATILHPLTYTSLVPIAHDFH</sequence>
<keyword evidence="2" id="KW-1185">Reference proteome</keyword>
<proteinExistence type="predicted"/>
<accession>A0A2H3BNH4</accession>
<dbReference type="EMBL" id="KZ293450">
    <property type="protein sequence ID" value="PBK64606.1"/>
    <property type="molecule type" value="Genomic_DNA"/>
</dbReference>
<evidence type="ECO:0000313" key="1">
    <source>
        <dbReference type="EMBL" id="PBK64606.1"/>
    </source>
</evidence>
<organism evidence="1 2">
    <name type="scientific">Armillaria solidipes</name>
    <dbReference type="NCBI Taxonomy" id="1076256"/>
    <lineage>
        <taxon>Eukaryota</taxon>
        <taxon>Fungi</taxon>
        <taxon>Dikarya</taxon>
        <taxon>Basidiomycota</taxon>
        <taxon>Agaricomycotina</taxon>
        <taxon>Agaricomycetes</taxon>
        <taxon>Agaricomycetidae</taxon>
        <taxon>Agaricales</taxon>
        <taxon>Marasmiineae</taxon>
        <taxon>Physalacriaceae</taxon>
        <taxon>Armillaria</taxon>
    </lineage>
</organism>
<dbReference type="Proteomes" id="UP000218334">
    <property type="component" value="Unassembled WGS sequence"/>
</dbReference>
<dbReference type="AlphaFoldDB" id="A0A2H3BNH4"/>
<protein>
    <submittedName>
        <fullName evidence="1">Uncharacterized protein</fullName>
    </submittedName>
</protein>
<gene>
    <name evidence="1" type="ORF">ARMSODRAFT_455935</name>
</gene>